<evidence type="ECO:0000313" key="8">
    <source>
        <dbReference type="EMBL" id="KAB1062041.1"/>
    </source>
</evidence>
<evidence type="ECO:0000256" key="6">
    <source>
        <dbReference type="ARBA" id="ARBA00023136"/>
    </source>
</evidence>
<dbReference type="SUPFAM" id="SSF118215">
    <property type="entry name" value="Proton glutamate symport protein"/>
    <property type="match status" value="1"/>
</dbReference>
<feature type="transmembrane region" description="Helical" evidence="7">
    <location>
        <begin position="383"/>
        <end position="405"/>
    </location>
</feature>
<dbReference type="PANTHER" id="PTHR42865">
    <property type="entry name" value="PROTON/GLUTAMATE-ASPARTATE SYMPORTER"/>
    <property type="match status" value="1"/>
</dbReference>
<keyword evidence="2" id="KW-0813">Transport</keyword>
<evidence type="ECO:0000256" key="3">
    <source>
        <dbReference type="ARBA" id="ARBA00022475"/>
    </source>
</evidence>
<comment type="caution">
    <text evidence="8">The sequence shown here is derived from an EMBL/GenBank/DDBJ whole genome shotgun (WGS) entry which is preliminary data.</text>
</comment>
<dbReference type="InterPro" id="IPR036458">
    <property type="entry name" value="Na:dicarbo_symporter_sf"/>
</dbReference>
<proteinExistence type="predicted"/>
<comment type="subcellular location">
    <subcellularLocation>
        <location evidence="1">Cell membrane</location>
        <topology evidence="1">Multi-pass membrane protein</topology>
    </subcellularLocation>
</comment>
<evidence type="ECO:0000256" key="5">
    <source>
        <dbReference type="ARBA" id="ARBA00022989"/>
    </source>
</evidence>
<keyword evidence="3" id="KW-1003">Cell membrane</keyword>
<dbReference type="GO" id="GO:0015293">
    <property type="term" value="F:symporter activity"/>
    <property type="evidence" value="ECO:0007669"/>
    <property type="project" value="UniProtKB-KW"/>
</dbReference>
<accession>A0A6N6M4C7</accession>
<name>A0A6N6M4C7_9FLAO</name>
<dbReference type="PRINTS" id="PR00173">
    <property type="entry name" value="EDTRNSPORT"/>
</dbReference>
<feature type="transmembrane region" description="Helical" evidence="7">
    <location>
        <begin position="251"/>
        <end position="274"/>
    </location>
</feature>
<keyword evidence="5 7" id="KW-1133">Transmembrane helix</keyword>
<dbReference type="OrthoDB" id="9768885at2"/>
<dbReference type="RefSeq" id="WP_151170086.1">
    <property type="nucleotide sequence ID" value="NZ_WACR01000013.1"/>
</dbReference>
<keyword evidence="6 7" id="KW-0472">Membrane</keyword>
<reference evidence="8 9" key="1">
    <citation type="submission" date="2019-09" db="EMBL/GenBank/DDBJ databases">
        <title>Genomes of Cryomorphaceae.</title>
        <authorList>
            <person name="Bowman J.P."/>
        </authorList>
    </citation>
    <scope>NUCLEOTIDE SEQUENCE [LARGE SCALE GENOMIC DNA]</scope>
    <source>
        <strain evidence="8 9">KCTC 52047</strain>
    </source>
</reference>
<dbReference type="EMBL" id="WACR01000013">
    <property type="protein sequence ID" value="KAB1062041.1"/>
    <property type="molecule type" value="Genomic_DNA"/>
</dbReference>
<feature type="transmembrane region" description="Helical" evidence="7">
    <location>
        <begin position="106"/>
        <end position="128"/>
    </location>
</feature>
<feature type="transmembrane region" description="Helical" evidence="7">
    <location>
        <begin position="69"/>
        <end position="94"/>
    </location>
</feature>
<evidence type="ECO:0000256" key="1">
    <source>
        <dbReference type="ARBA" id="ARBA00004651"/>
    </source>
</evidence>
<feature type="transmembrane region" description="Helical" evidence="7">
    <location>
        <begin position="171"/>
        <end position="196"/>
    </location>
</feature>
<evidence type="ECO:0000256" key="4">
    <source>
        <dbReference type="ARBA" id="ARBA00022692"/>
    </source>
</evidence>
<gene>
    <name evidence="8" type="ORF">F3059_13270</name>
</gene>
<dbReference type="GO" id="GO:0006835">
    <property type="term" value="P:dicarboxylic acid transport"/>
    <property type="evidence" value="ECO:0007669"/>
    <property type="project" value="TreeGrafter"/>
</dbReference>
<feature type="transmembrane region" description="Helical" evidence="7">
    <location>
        <begin position="26"/>
        <end position="49"/>
    </location>
</feature>
<evidence type="ECO:0000256" key="2">
    <source>
        <dbReference type="ARBA" id="ARBA00022448"/>
    </source>
</evidence>
<dbReference type="Gene3D" id="1.10.3860.10">
    <property type="entry name" value="Sodium:dicarboxylate symporter"/>
    <property type="match status" value="1"/>
</dbReference>
<protein>
    <submittedName>
        <fullName evidence="8">Dicarboxylate/amino acid:cation symporter</fullName>
    </submittedName>
</protein>
<dbReference type="AlphaFoldDB" id="A0A6N6M4C7"/>
<dbReference type="PANTHER" id="PTHR42865:SF7">
    <property type="entry name" value="PROTON_GLUTAMATE-ASPARTATE SYMPORTER"/>
    <property type="match status" value="1"/>
</dbReference>
<evidence type="ECO:0000256" key="7">
    <source>
        <dbReference type="SAM" id="Phobius"/>
    </source>
</evidence>
<dbReference type="InterPro" id="IPR001991">
    <property type="entry name" value="Na-dicarboxylate_symporter"/>
</dbReference>
<keyword evidence="9" id="KW-1185">Reference proteome</keyword>
<feature type="transmembrane region" description="Helical" evidence="7">
    <location>
        <begin position="217"/>
        <end position="239"/>
    </location>
</feature>
<organism evidence="8 9">
    <name type="scientific">Salibacter halophilus</name>
    <dbReference type="NCBI Taxonomy" id="1803916"/>
    <lineage>
        <taxon>Bacteria</taxon>
        <taxon>Pseudomonadati</taxon>
        <taxon>Bacteroidota</taxon>
        <taxon>Flavobacteriia</taxon>
        <taxon>Flavobacteriales</taxon>
        <taxon>Salibacteraceae</taxon>
        <taxon>Salibacter</taxon>
    </lineage>
</organism>
<dbReference type="Pfam" id="PF00375">
    <property type="entry name" value="SDF"/>
    <property type="match status" value="1"/>
</dbReference>
<keyword evidence="4 7" id="KW-0812">Transmembrane</keyword>
<evidence type="ECO:0000313" key="9">
    <source>
        <dbReference type="Proteomes" id="UP000435357"/>
    </source>
</evidence>
<dbReference type="Proteomes" id="UP000435357">
    <property type="component" value="Unassembled WGS sequence"/>
</dbReference>
<dbReference type="GO" id="GO:0005886">
    <property type="term" value="C:plasma membrane"/>
    <property type="evidence" value="ECO:0007669"/>
    <property type="project" value="UniProtKB-SubCell"/>
</dbReference>
<sequence length="453" mass="47463">MRSFKLQVASLKTFYSEIQSLVEQKLWVKVIIGMILGIAGGAIISPAAGIIPESFSSKIGSWAGLPGTIFLQMVQMIMIPLILTSIVQGILGSGSLEQLRKMGGSVLVYFLFTTTVAITIGISLSYIIKPGSRLTKLGASQSPSDAPVGEKSNIDTDIPSLVGQLIPDNPLASMVAGDMLAVVIVAIVVGIALASLSSKKAQPVVDLLSSVQQVCMTIVNFAMKLVPYAVFGLMVQLIANLGWSSLTGLSIYMGTVASGLIVLICVYAILIFLLGRQNPFRALSNMRDAQLLAFSTASSAAVMPLTMKTADEKLKVKPAVSNFLIPVGATVNMDGTALNQAVALIFLTQVYGIPLELSDLLIITFTIVAASVGTPSIPGGGMIILGTIVSNFGVPASGIVILIGVDRILGMLRTAVNVTGDLTACTVFDKIGNFEAQGNVVNEKEEVQATQKA</sequence>